<dbReference type="Proteomes" id="UP000265520">
    <property type="component" value="Unassembled WGS sequence"/>
</dbReference>
<accession>A0A392SQD3</accession>
<protein>
    <submittedName>
        <fullName evidence="1">Uncharacterized protein</fullName>
    </submittedName>
</protein>
<feature type="non-terminal residue" evidence="1">
    <location>
        <position position="1"/>
    </location>
</feature>
<evidence type="ECO:0000313" key="1">
    <source>
        <dbReference type="EMBL" id="MCI51088.1"/>
    </source>
</evidence>
<feature type="non-terminal residue" evidence="1">
    <location>
        <position position="71"/>
    </location>
</feature>
<keyword evidence="2" id="KW-1185">Reference proteome</keyword>
<name>A0A392SQD3_9FABA</name>
<dbReference type="AlphaFoldDB" id="A0A392SQD3"/>
<dbReference type="EMBL" id="LXQA010426660">
    <property type="protein sequence ID" value="MCI51088.1"/>
    <property type="molecule type" value="Genomic_DNA"/>
</dbReference>
<sequence>DYVTVSPSNKGEILSVTLDGLDNRSIKGTFGPTLGALYKLSFAGEPGTTSPSDGLIAAQRRFAGHSPLLIT</sequence>
<reference evidence="1 2" key="1">
    <citation type="journal article" date="2018" name="Front. Plant Sci.">
        <title>Red Clover (Trifolium pratense) and Zigzag Clover (T. medium) - A Picture of Genomic Similarities and Differences.</title>
        <authorList>
            <person name="Dluhosova J."/>
            <person name="Istvanek J."/>
            <person name="Nedelnik J."/>
            <person name="Repkova J."/>
        </authorList>
    </citation>
    <scope>NUCLEOTIDE SEQUENCE [LARGE SCALE GENOMIC DNA]</scope>
    <source>
        <strain evidence="2">cv. 10/8</strain>
        <tissue evidence="1">Leaf</tissue>
    </source>
</reference>
<proteinExistence type="predicted"/>
<evidence type="ECO:0000313" key="2">
    <source>
        <dbReference type="Proteomes" id="UP000265520"/>
    </source>
</evidence>
<comment type="caution">
    <text evidence="1">The sequence shown here is derived from an EMBL/GenBank/DDBJ whole genome shotgun (WGS) entry which is preliminary data.</text>
</comment>
<organism evidence="1 2">
    <name type="scientific">Trifolium medium</name>
    <dbReference type="NCBI Taxonomy" id="97028"/>
    <lineage>
        <taxon>Eukaryota</taxon>
        <taxon>Viridiplantae</taxon>
        <taxon>Streptophyta</taxon>
        <taxon>Embryophyta</taxon>
        <taxon>Tracheophyta</taxon>
        <taxon>Spermatophyta</taxon>
        <taxon>Magnoliopsida</taxon>
        <taxon>eudicotyledons</taxon>
        <taxon>Gunneridae</taxon>
        <taxon>Pentapetalae</taxon>
        <taxon>rosids</taxon>
        <taxon>fabids</taxon>
        <taxon>Fabales</taxon>
        <taxon>Fabaceae</taxon>
        <taxon>Papilionoideae</taxon>
        <taxon>50 kb inversion clade</taxon>
        <taxon>NPAAA clade</taxon>
        <taxon>Hologalegina</taxon>
        <taxon>IRL clade</taxon>
        <taxon>Trifolieae</taxon>
        <taxon>Trifolium</taxon>
    </lineage>
</organism>